<proteinExistence type="predicted"/>
<feature type="coiled-coil region" evidence="5">
    <location>
        <begin position="189"/>
        <end position="216"/>
    </location>
</feature>
<dbReference type="PANTHER" id="PTHR22706">
    <property type="entry name" value="ASSEMBLY FACTOR FOR SPINDLE MICROTUBULES"/>
    <property type="match status" value="1"/>
</dbReference>
<dbReference type="PANTHER" id="PTHR22706:SF1">
    <property type="entry name" value="ASSEMBLY FACTOR FOR SPINDLE MICROTUBULES"/>
    <property type="match status" value="1"/>
</dbReference>
<protein>
    <submittedName>
        <fullName evidence="6">Abnormal spindle-like microcephaly-associated protein homolog</fullName>
    </submittedName>
</protein>
<accession>A0ABP0K7S9</accession>
<keyword evidence="3" id="KW-0677">Repeat</keyword>
<evidence type="ECO:0000256" key="5">
    <source>
        <dbReference type="SAM" id="Coils"/>
    </source>
</evidence>
<evidence type="ECO:0000256" key="1">
    <source>
        <dbReference type="ARBA" id="ARBA00004496"/>
    </source>
</evidence>
<sequence length="1368" mass="155569">MCGAVQDAAAVSSFCDRCFETVMKTEAKDLGRIHGKLRRKHSVEKSFLVEMVSRKYKSGFRVHVLAEPAKRGHDASKSVEHRIDELAKVFGVTPGSSNQVANLAPRPQVTENARRIERLRECHLAAAQGQKLWRGFAIRRRFSGLRDAVVILQAHVRGALCRSSPALAEIVARRHAAVSLQCAVRKRCAKLRRAELVRLAEERQELEHAAATALQRVFRGHHSATMFREHRESALLLQRVARTRHAQKKARATRADLADRREAARLLQRYARGRQGRVRARDARRGVQEDLAARAIQRSARLFISKMRVRIVRLQMGNLQHVWEAVAQVMSSKPSAAKAARLLSESMPAFDEEEAKVHIGLWLLVCAMEFEQAIDVFQECVRRGDGKPEDPRACYGLCIALRMRNDARLKRGKLIQGVAQGKRLDARANLFGGDYAAPVLFGPNSRVGSERPCLEELDFLLRRGLLLPCTSDSVHAKRLCMYSVFLGLVCKDQGGAQHFAFEAMRLQPANNFVLACLYGRNATGLESYDVTEEDFNDIGAMEPVFVKSARRIRDYTVDLSVFERGRRSKWGRTSHCEFDLLVVVRRSGDLAVGDESPHRLVITSTHINRYCAFLDQPTWVRPAKRHHLFKLLVDSVDLVRTERAKGTVVQPNLCVRDAAELEAEWATLRPALRFVQPAFATLVQTTANGHVLSVACFLENCTRLRVTAYCEALDDSFGLVLSREQLEQLCLDSPHMRRMFAQHGWRSAVSHTALIARVAQLLELAQPPGPDPDAKFSYVRTDTLVVQNRVMERPFTQTLDNLGVNSGLRLVLSGFDERVWEVRQNWAAFKIQSLFHTHRAVAAAHELRKDRAATMLQALWRATRARNDFAALHADMMRHRSATRIASVVRMLICKRTRFLSRLQHVFDQRDVAWDSAWQALHFQRHHHDVTYRRFWALAFEQKMFNAMNAPAVGAESNAAGVMAQGLGLLLWHGHVTNDALRCIRKAWELDPDLVSFRFFQGIFLDRASRMHPSSSRIAAVRALVDLVVDDVFSEEFVRFRSMEEDSVERVASEVAWEWQQERVEAAGRIQRMFRSARNSPSLMFELTVSMACARQRCELAIGLGEVELDDLETHAFATQAIQQEWGNAKDLLALGVRRFPQHAAFHYGQALIQALLANSDAQVAKARALLEPARRLDPQGNDFRASVARFFSQAVLLHKSDPERLAVSQLQLALVHLLVFDKFSDAFALVRTAMQSSPSSVMALRVHTQFLSRGQRELSAAALQRRATLARKRSDWEQEGRQQMEAAKLARMESRRESSRRLHETKEWENAQRRRVVKQEEDRRLREKQESAWMQAEDTFMHSREMMRQRTMRETLIPAEQLLGNSE</sequence>
<dbReference type="SMART" id="SM00015">
    <property type="entry name" value="IQ"/>
    <property type="match status" value="8"/>
</dbReference>
<organism evidence="6 7">
    <name type="scientific">Durusdinium trenchii</name>
    <dbReference type="NCBI Taxonomy" id="1381693"/>
    <lineage>
        <taxon>Eukaryota</taxon>
        <taxon>Sar</taxon>
        <taxon>Alveolata</taxon>
        <taxon>Dinophyceae</taxon>
        <taxon>Suessiales</taxon>
        <taxon>Symbiodiniaceae</taxon>
        <taxon>Durusdinium</taxon>
    </lineage>
</organism>
<dbReference type="Proteomes" id="UP001642464">
    <property type="component" value="Unassembled WGS sequence"/>
</dbReference>
<evidence type="ECO:0000256" key="2">
    <source>
        <dbReference type="ARBA" id="ARBA00022490"/>
    </source>
</evidence>
<dbReference type="InterPro" id="IPR000048">
    <property type="entry name" value="IQ_motif_EF-hand-BS"/>
</dbReference>
<evidence type="ECO:0000313" key="7">
    <source>
        <dbReference type="Proteomes" id="UP001642464"/>
    </source>
</evidence>
<evidence type="ECO:0000256" key="3">
    <source>
        <dbReference type="ARBA" id="ARBA00022737"/>
    </source>
</evidence>
<dbReference type="EMBL" id="CAXAMM010010254">
    <property type="protein sequence ID" value="CAK9022843.1"/>
    <property type="molecule type" value="Genomic_DNA"/>
</dbReference>
<evidence type="ECO:0000256" key="4">
    <source>
        <dbReference type="ARBA" id="ARBA00022860"/>
    </source>
</evidence>
<comment type="caution">
    <text evidence="6">The sequence shown here is derived from an EMBL/GenBank/DDBJ whole genome shotgun (WGS) entry which is preliminary data.</text>
</comment>
<comment type="subcellular location">
    <subcellularLocation>
        <location evidence="1">Cytoplasm</location>
    </subcellularLocation>
</comment>
<dbReference type="PROSITE" id="PS50096">
    <property type="entry name" value="IQ"/>
    <property type="match status" value="3"/>
</dbReference>
<keyword evidence="4" id="KW-0112">Calmodulin-binding</keyword>
<keyword evidence="7" id="KW-1185">Reference proteome</keyword>
<keyword evidence="2" id="KW-0963">Cytoplasm</keyword>
<keyword evidence="5" id="KW-0175">Coiled coil</keyword>
<dbReference type="Gene3D" id="1.20.5.190">
    <property type="match status" value="1"/>
</dbReference>
<dbReference type="InterPro" id="IPR051185">
    <property type="entry name" value="ASPM"/>
</dbReference>
<gene>
    <name evidence="6" type="ORF">SCF082_LOCUS15954</name>
</gene>
<name>A0ABP0K7S9_9DINO</name>
<reference evidence="6 7" key="1">
    <citation type="submission" date="2024-02" db="EMBL/GenBank/DDBJ databases">
        <authorList>
            <person name="Chen Y."/>
            <person name="Shah S."/>
            <person name="Dougan E. K."/>
            <person name="Thang M."/>
            <person name="Chan C."/>
        </authorList>
    </citation>
    <scope>NUCLEOTIDE SEQUENCE [LARGE SCALE GENOMIC DNA]</scope>
</reference>
<evidence type="ECO:0000313" key="6">
    <source>
        <dbReference type="EMBL" id="CAK9022843.1"/>
    </source>
</evidence>